<comment type="subcellular location">
    <subcellularLocation>
        <location evidence="1">Membrane</location>
    </subcellularLocation>
</comment>
<reference evidence="8" key="1">
    <citation type="submission" date="2022-05" db="EMBL/GenBank/DDBJ databases">
        <title>Jatrophihabitans sp. SB3-54 whole genome sequence.</title>
        <authorList>
            <person name="Suh M.K."/>
            <person name="Eom M.K."/>
            <person name="Kim J.S."/>
            <person name="Kim H.S."/>
            <person name="Do H.E."/>
            <person name="Shin Y.K."/>
            <person name="Lee J.-S."/>
        </authorList>
    </citation>
    <scope>NUCLEOTIDE SEQUENCE</scope>
    <source>
        <strain evidence="8">SB3-54</strain>
    </source>
</reference>
<name>A0ABY7JY96_9ACTN</name>
<organism evidence="8 9">
    <name type="scientific">Jatrophihabitans cynanchi</name>
    <dbReference type="NCBI Taxonomy" id="2944128"/>
    <lineage>
        <taxon>Bacteria</taxon>
        <taxon>Bacillati</taxon>
        <taxon>Actinomycetota</taxon>
        <taxon>Actinomycetes</taxon>
        <taxon>Jatrophihabitantales</taxon>
        <taxon>Jatrophihabitantaceae</taxon>
        <taxon>Jatrophihabitans</taxon>
    </lineage>
</organism>
<dbReference type="SUPFAM" id="SSF51306">
    <property type="entry name" value="LexA/Signal peptidase"/>
    <property type="match status" value="1"/>
</dbReference>
<evidence type="ECO:0000256" key="3">
    <source>
        <dbReference type="ARBA" id="ARBA00022989"/>
    </source>
</evidence>
<keyword evidence="3 7" id="KW-1133">Transmembrane helix</keyword>
<feature type="transmembrane region" description="Helical" evidence="7">
    <location>
        <begin position="42"/>
        <end position="62"/>
    </location>
</feature>
<accession>A0ABY7JY96</accession>
<dbReference type="CDD" id="cd06530">
    <property type="entry name" value="S26_SPase_I"/>
    <property type="match status" value="1"/>
</dbReference>
<evidence type="ECO:0000256" key="7">
    <source>
        <dbReference type="SAM" id="Phobius"/>
    </source>
</evidence>
<dbReference type="Proteomes" id="UP001164693">
    <property type="component" value="Chromosome"/>
</dbReference>
<evidence type="ECO:0000313" key="9">
    <source>
        <dbReference type="Proteomes" id="UP001164693"/>
    </source>
</evidence>
<protein>
    <recommendedName>
        <fullName evidence="5">Signal peptidase I</fullName>
        <ecNumber evidence="5">3.4.21.89</ecNumber>
    </recommendedName>
</protein>
<feature type="transmembrane region" description="Helical" evidence="7">
    <location>
        <begin position="169"/>
        <end position="187"/>
    </location>
</feature>
<evidence type="ECO:0000256" key="6">
    <source>
        <dbReference type="SAM" id="MobiDB-lite"/>
    </source>
</evidence>
<dbReference type="InterPro" id="IPR036286">
    <property type="entry name" value="LexA/Signal_pep-like_sf"/>
</dbReference>
<evidence type="ECO:0000256" key="5">
    <source>
        <dbReference type="NCBIfam" id="TIGR02228"/>
    </source>
</evidence>
<evidence type="ECO:0000256" key="1">
    <source>
        <dbReference type="ARBA" id="ARBA00004370"/>
    </source>
</evidence>
<sequence>MSLDEQQVGQGDLSHLLSSFAEPAARARRRAPGVRVVTARRVVITLITLLVLGVVGTAAMLWHEGYRAYIIHTGSMSRELVPGDLVIDRPAKGQLKPGEIITFQHSPTDEGGLVTHRVVEVTQFGIRTKGDANDSADVWTIKPGWVHGSVEYRIPYGGYVSYFLQQPTGIGASLAALFALIFLWRMFFPPEEEDEQAEPPARRRSPAHAASAA</sequence>
<keyword evidence="8" id="KW-0378">Hydrolase</keyword>
<evidence type="ECO:0000256" key="2">
    <source>
        <dbReference type="ARBA" id="ARBA00022692"/>
    </source>
</evidence>
<keyword evidence="2 7" id="KW-0812">Transmembrane</keyword>
<keyword evidence="4 7" id="KW-0472">Membrane</keyword>
<dbReference type="EMBL" id="CP097463">
    <property type="protein sequence ID" value="WAX56041.1"/>
    <property type="molecule type" value="Genomic_DNA"/>
</dbReference>
<gene>
    <name evidence="8" type="ORF">M6B22_16060</name>
</gene>
<dbReference type="GO" id="GO:0009003">
    <property type="term" value="F:signal peptidase activity"/>
    <property type="evidence" value="ECO:0007669"/>
    <property type="project" value="UniProtKB-EC"/>
</dbReference>
<keyword evidence="9" id="KW-1185">Reference proteome</keyword>
<dbReference type="InterPro" id="IPR001733">
    <property type="entry name" value="Peptidase_S26B"/>
</dbReference>
<dbReference type="NCBIfam" id="TIGR02228">
    <property type="entry name" value="sigpep_I_arch"/>
    <property type="match status" value="1"/>
</dbReference>
<evidence type="ECO:0000313" key="8">
    <source>
        <dbReference type="EMBL" id="WAX56041.1"/>
    </source>
</evidence>
<feature type="region of interest" description="Disordered" evidence="6">
    <location>
        <begin position="193"/>
        <end position="213"/>
    </location>
</feature>
<proteinExistence type="predicted"/>
<dbReference type="RefSeq" id="WP_269442567.1">
    <property type="nucleotide sequence ID" value="NZ_CP097463.1"/>
</dbReference>
<evidence type="ECO:0000256" key="4">
    <source>
        <dbReference type="ARBA" id="ARBA00023136"/>
    </source>
</evidence>
<dbReference type="InterPro" id="IPR019533">
    <property type="entry name" value="Peptidase_S26"/>
</dbReference>
<dbReference type="EC" id="3.4.21.89" evidence="5"/>